<organism evidence="2 3">
    <name type="scientific">Cylindrodendrum hubeiense</name>
    <dbReference type="NCBI Taxonomy" id="595255"/>
    <lineage>
        <taxon>Eukaryota</taxon>
        <taxon>Fungi</taxon>
        <taxon>Dikarya</taxon>
        <taxon>Ascomycota</taxon>
        <taxon>Pezizomycotina</taxon>
        <taxon>Sordariomycetes</taxon>
        <taxon>Hypocreomycetidae</taxon>
        <taxon>Hypocreales</taxon>
        <taxon>Nectriaceae</taxon>
        <taxon>Cylindrodendrum</taxon>
    </lineage>
</organism>
<accession>A0A9P5HDV0</accession>
<feature type="signal peptide" evidence="1">
    <location>
        <begin position="1"/>
        <end position="22"/>
    </location>
</feature>
<evidence type="ECO:0000313" key="2">
    <source>
        <dbReference type="EMBL" id="KAF7554778.1"/>
    </source>
</evidence>
<dbReference type="Proteomes" id="UP000722485">
    <property type="component" value="Unassembled WGS sequence"/>
</dbReference>
<name>A0A9P5HDV0_9HYPO</name>
<comment type="caution">
    <text evidence="2">The sequence shown here is derived from an EMBL/GenBank/DDBJ whole genome shotgun (WGS) entry which is preliminary data.</text>
</comment>
<gene>
    <name evidence="2" type="ORF">G7Z17_g2658</name>
</gene>
<evidence type="ECO:0000256" key="1">
    <source>
        <dbReference type="SAM" id="SignalP"/>
    </source>
</evidence>
<feature type="chain" id="PRO_5040481329" description="Secreted protein" evidence="1">
    <location>
        <begin position="23"/>
        <end position="79"/>
    </location>
</feature>
<proteinExistence type="predicted"/>
<evidence type="ECO:0008006" key="4">
    <source>
        <dbReference type="Google" id="ProtNLM"/>
    </source>
</evidence>
<keyword evidence="1" id="KW-0732">Signal</keyword>
<evidence type="ECO:0000313" key="3">
    <source>
        <dbReference type="Proteomes" id="UP000722485"/>
    </source>
</evidence>
<dbReference type="AlphaFoldDB" id="A0A9P5HDV0"/>
<dbReference type="EMBL" id="JAANBB010000028">
    <property type="protein sequence ID" value="KAF7554778.1"/>
    <property type="molecule type" value="Genomic_DNA"/>
</dbReference>
<keyword evidence="3" id="KW-1185">Reference proteome</keyword>
<sequence length="79" mass="8027">MQFKSILLGVAAILSSVSVVAAAEAAEAGAAEAAEVVEAAEVAEAVTSQAGHCYEIDFYSDFDDDPSESLGMSAPVMTI</sequence>
<reference evidence="2" key="1">
    <citation type="submission" date="2020-03" db="EMBL/GenBank/DDBJ databases">
        <title>Draft Genome Sequence of Cylindrodendrum hubeiense.</title>
        <authorList>
            <person name="Buettner E."/>
            <person name="Kellner H."/>
        </authorList>
    </citation>
    <scope>NUCLEOTIDE SEQUENCE</scope>
    <source>
        <strain evidence="2">IHI 201604</strain>
    </source>
</reference>
<protein>
    <recommendedName>
        <fullName evidence="4">Secreted protein</fullName>
    </recommendedName>
</protein>